<dbReference type="PANTHER" id="PTHR15644:SF2">
    <property type="entry name" value="OSTEOPETROSIS-ASSOCIATED TRANSMEMBRANE PROTEIN 1"/>
    <property type="match status" value="1"/>
</dbReference>
<feature type="chain" id="PRO_5008786678" description="Osteopetrosis-associated transmembrane protein 1" evidence="2">
    <location>
        <begin position="20"/>
        <end position="339"/>
    </location>
</feature>
<proteinExistence type="predicted"/>
<dbReference type="AlphaFoldDB" id="R7T5C7"/>
<dbReference type="OMA" id="FQQVASK"/>
<keyword evidence="1" id="KW-1133">Transmembrane helix</keyword>
<gene>
    <name evidence="3" type="ORF">CAPTEDRAFT_185251</name>
</gene>
<evidence type="ECO:0000313" key="5">
    <source>
        <dbReference type="Proteomes" id="UP000014760"/>
    </source>
</evidence>
<dbReference type="EnsemblMetazoa" id="CapteT185251">
    <property type="protein sequence ID" value="CapteP185251"/>
    <property type="gene ID" value="CapteG185251"/>
</dbReference>
<dbReference type="FunCoup" id="R7T5C7">
    <property type="interactions" value="771"/>
</dbReference>
<keyword evidence="1" id="KW-0812">Transmembrane</keyword>
<dbReference type="OrthoDB" id="8021850at2759"/>
<dbReference type="InterPro" id="IPR019172">
    <property type="entry name" value="Osteopetrosis-assoc_TM_1"/>
</dbReference>
<dbReference type="EMBL" id="AMQN01003456">
    <property type="status" value="NOT_ANNOTATED_CDS"/>
    <property type="molecule type" value="Genomic_DNA"/>
</dbReference>
<evidence type="ECO:0008006" key="6">
    <source>
        <dbReference type="Google" id="ProtNLM"/>
    </source>
</evidence>
<dbReference type="Pfam" id="PF09777">
    <property type="entry name" value="OSTMP1"/>
    <property type="match status" value="1"/>
</dbReference>
<protein>
    <recommendedName>
        <fullName evidence="6">Osteopetrosis-associated transmembrane protein 1</fullName>
    </recommendedName>
</protein>
<keyword evidence="2" id="KW-0732">Signal</keyword>
<dbReference type="PANTHER" id="PTHR15644">
    <property type="entry name" value="OSTEOPETROSIS ASSOCIATED TRANSMEMBRANE PROTEIN 1"/>
    <property type="match status" value="1"/>
</dbReference>
<keyword evidence="5" id="KW-1185">Reference proteome</keyword>
<dbReference type="EMBL" id="KB311873">
    <property type="protein sequence ID" value="ELT88308.1"/>
    <property type="molecule type" value="Genomic_DNA"/>
</dbReference>
<keyword evidence="1" id="KW-0472">Membrane</keyword>
<accession>R7T5C7</accession>
<feature type="transmembrane region" description="Helical" evidence="1">
    <location>
        <begin position="282"/>
        <end position="305"/>
    </location>
</feature>
<evidence type="ECO:0000256" key="1">
    <source>
        <dbReference type="SAM" id="Phobius"/>
    </source>
</evidence>
<dbReference type="Proteomes" id="UP000014760">
    <property type="component" value="Unassembled WGS sequence"/>
</dbReference>
<sequence length="339" mass="38596">MRLESSLLCFLLIFFKIREFNCTASELLFSSNLLDSGEGGVPQFSQSSEDLLNDHGFAKHLEESLSFVTESTPSEIIVSSCTAFTNYYGDLAANFTQCAIRNARPLKFCEHCVDVYVNSLNVYRLIMEGSIMTTSNDRNVTCKKILLESDRVQIVVKTAHFIQGLWDECDCTNCFEYTQSGNGTITSYYPNNDTLVFLDMNEQAKNCFKNFSGDFDIYGQRSGNNTVCHDCEVEYHALSLFYDKLEEKEHREVCMDVVDAMNITRMIWSQQFQCRESYDDQVLVLTLAGVFCLLPIIFYIANMAYGARVNGQLIRQKRLRDIQSSETSSPDESLNVINT</sequence>
<evidence type="ECO:0000313" key="4">
    <source>
        <dbReference type="EnsemblMetazoa" id="CapteP185251"/>
    </source>
</evidence>
<evidence type="ECO:0000256" key="2">
    <source>
        <dbReference type="SAM" id="SignalP"/>
    </source>
</evidence>
<reference evidence="5" key="1">
    <citation type="submission" date="2012-12" db="EMBL/GenBank/DDBJ databases">
        <authorList>
            <person name="Hellsten U."/>
            <person name="Grimwood J."/>
            <person name="Chapman J.A."/>
            <person name="Shapiro H."/>
            <person name="Aerts A."/>
            <person name="Otillar R.P."/>
            <person name="Terry A.Y."/>
            <person name="Boore J.L."/>
            <person name="Simakov O."/>
            <person name="Marletaz F."/>
            <person name="Cho S.-J."/>
            <person name="Edsinger-Gonzales E."/>
            <person name="Havlak P."/>
            <person name="Kuo D.-H."/>
            <person name="Larsson T."/>
            <person name="Lv J."/>
            <person name="Arendt D."/>
            <person name="Savage R."/>
            <person name="Osoegawa K."/>
            <person name="de Jong P."/>
            <person name="Lindberg D.R."/>
            <person name="Seaver E.C."/>
            <person name="Weisblat D.A."/>
            <person name="Putnam N.H."/>
            <person name="Grigoriev I.V."/>
            <person name="Rokhsar D.S."/>
        </authorList>
    </citation>
    <scope>NUCLEOTIDE SEQUENCE</scope>
    <source>
        <strain evidence="5">I ESC-2004</strain>
    </source>
</reference>
<reference evidence="3 5" key="2">
    <citation type="journal article" date="2013" name="Nature">
        <title>Insights into bilaterian evolution from three spiralian genomes.</title>
        <authorList>
            <person name="Simakov O."/>
            <person name="Marletaz F."/>
            <person name="Cho S.J."/>
            <person name="Edsinger-Gonzales E."/>
            <person name="Havlak P."/>
            <person name="Hellsten U."/>
            <person name="Kuo D.H."/>
            <person name="Larsson T."/>
            <person name="Lv J."/>
            <person name="Arendt D."/>
            <person name="Savage R."/>
            <person name="Osoegawa K."/>
            <person name="de Jong P."/>
            <person name="Grimwood J."/>
            <person name="Chapman J.A."/>
            <person name="Shapiro H."/>
            <person name="Aerts A."/>
            <person name="Otillar R.P."/>
            <person name="Terry A.Y."/>
            <person name="Boore J.L."/>
            <person name="Grigoriev I.V."/>
            <person name="Lindberg D.R."/>
            <person name="Seaver E.C."/>
            <person name="Weisblat D.A."/>
            <person name="Putnam N.H."/>
            <person name="Rokhsar D.S."/>
        </authorList>
    </citation>
    <scope>NUCLEOTIDE SEQUENCE</scope>
    <source>
        <strain evidence="3 5">I ESC-2004</strain>
    </source>
</reference>
<dbReference type="HOGENOM" id="CLU_070677_1_0_1"/>
<organism evidence="3">
    <name type="scientific">Capitella teleta</name>
    <name type="common">Polychaete worm</name>
    <dbReference type="NCBI Taxonomy" id="283909"/>
    <lineage>
        <taxon>Eukaryota</taxon>
        <taxon>Metazoa</taxon>
        <taxon>Spiralia</taxon>
        <taxon>Lophotrochozoa</taxon>
        <taxon>Annelida</taxon>
        <taxon>Polychaeta</taxon>
        <taxon>Sedentaria</taxon>
        <taxon>Scolecida</taxon>
        <taxon>Capitellidae</taxon>
        <taxon>Capitella</taxon>
    </lineage>
</organism>
<feature type="signal peptide" evidence="2">
    <location>
        <begin position="1"/>
        <end position="19"/>
    </location>
</feature>
<reference evidence="4" key="3">
    <citation type="submission" date="2015-06" db="UniProtKB">
        <authorList>
            <consortium name="EnsemblMetazoa"/>
        </authorList>
    </citation>
    <scope>IDENTIFICATION</scope>
</reference>
<dbReference type="STRING" id="283909.R7T5C7"/>
<dbReference type="GO" id="GO:0005829">
    <property type="term" value="C:cytosol"/>
    <property type="evidence" value="ECO:0007669"/>
    <property type="project" value="TreeGrafter"/>
</dbReference>
<evidence type="ECO:0000313" key="3">
    <source>
        <dbReference type="EMBL" id="ELT88308.1"/>
    </source>
</evidence>
<name>R7T5C7_CAPTE</name>